<organism evidence="20 21">
    <name type="scientific">Pogona vitticeps</name>
    <name type="common">central bearded dragon</name>
    <dbReference type="NCBI Taxonomy" id="103695"/>
    <lineage>
        <taxon>Eukaryota</taxon>
        <taxon>Metazoa</taxon>
        <taxon>Chordata</taxon>
        <taxon>Craniata</taxon>
        <taxon>Vertebrata</taxon>
        <taxon>Euteleostomi</taxon>
        <taxon>Lepidosauria</taxon>
        <taxon>Squamata</taxon>
        <taxon>Bifurcata</taxon>
        <taxon>Unidentata</taxon>
        <taxon>Episquamata</taxon>
        <taxon>Toxicofera</taxon>
        <taxon>Iguania</taxon>
        <taxon>Acrodonta</taxon>
        <taxon>Agamidae</taxon>
        <taxon>Amphibolurinae</taxon>
        <taxon>Pogona</taxon>
    </lineage>
</organism>
<keyword evidence="5" id="KW-0221">Differentiation</keyword>
<dbReference type="InterPro" id="IPR016636">
    <property type="entry name" value="3-oxo-5-alpha-steroid_4-DH"/>
</dbReference>
<dbReference type="OrthoDB" id="5788137at2759"/>
<dbReference type="PANTHER" id="PTHR10556">
    <property type="entry name" value="3-OXO-5-ALPHA-STEROID 4-DEHYDROGENASE"/>
    <property type="match status" value="1"/>
</dbReference>
<dbReference type="Pfam" id="PF02544">
    <property type="entry name" value="Steroid_dh"/>
    <property type="match status" value="1"/>
</dbReference>
<comment type="subcellular location">
    <subcellularLocation>
        <location evidence="2">Endoplasmic reticulum membrane</location>
        <topology evidence="2">Multi-pass membrane protein</topology>
    </subcellularLocation>
    <subcellularLocation>
        <location evidence="1">Microsome membrane</location>
        <topology evidence="1">Multi-pass membrane protein</topology>
    </subcellularLocation>
</comment>
<comment type="similarity">
    <text evidence="3 18">Belongs to the steroid 5-alpha reductase family.</text>
</comment>
<evidence type="ECO:0000256" key="9">
    <source>
        <dbReference type="ARBA" id="ARBA00022928"/>
    </source>
</evidence>
<feature type="transmembrane region" description="Helical" evidence="18">
    <location>
        <begin position="165"/>
        <end position="182"/>
    </location>
</feature>
<evidence type="ECO:0000256" key="16">
    <source>
        <dbReference type="ARBA" id="ARBA00049166"/>
    </source>
</evidence>
<comment type="catalytic activity">
    <reaction evidence="16">
        <text>androst-4-ene-3,17-dione + NADPH + H(+) = 5alpha-androstan-3,17-dione + NADP(+)</text>
        <dbReference type="Rhea" id="RHEA:50816"/>
        <dbReference type="ChEBI" id="CHEBI:15378"/>
        <dbReference type="ChEBI" id="CHEBI:15994"/>
        <dbReference type="ChEBI" id="CHEBI:16422"/>
        <dbReference type="ChEBI" id="CHEBI:57783"/>
        <dbReference type="ChEBI" id="CHEBI:58349"/>
    </reaction>
    <physiologicalReaction direction="left-to-right" evidence="16">
        <dbReference type="Rhea" id="RHEA:50817"/>
    </physiologicalReaction>
</comment>
<evidence type="ECO:0000256" key="10">
    <source>
        <dbReference type="ARBA" id="ARBA00022989"/>
    </source>
</evidence>
<protein>
    <recommendedName>
        <fullName evidence="18">3-oxo-5alpha-steroid 4-dehydrogenase (NADP(+))</fullName>
        <ecNumber evidence="18">1.3.1.22</ecNumber>
    </recommendedName>
</protein>
<sequence>MELCSSFCSWSADFWRGVSGPAEERLLHLMSYGMLGCMLVAVVPIYFFGIPYGRYTSRSFGFPIPATLAWTVQESPASLVPLLLILCSDSVRLSFWTNRILLGLFLIHYAYRSFIFPFLIRGGKPTPLIPFLLAFLFCLCNGYMQGRSLSEYVEYPSNWLIDPRFILGFIAWITGLAINIQSDHILRNLRKPGETGYKIPRGGMFEYVTGANYFGEVLEWFGYALACSTIESVVFAISTLIVLGNRAHKHHRWYYEKFEDYPQKRKILIPWVF</sequence>
<keyword evidence="13 18" id="KW-0472">Membrane</keyword>
<dbReference type="CTD" id="6715"/>
<evidence type="ECO:0000313" key="20">
    <source>
        <dbReference type="Proteomes" id="UP001652642"/>
    </source>
</evidence>
<keyword evidence="7" id="KW-0492">Microsome</keyword>
<evidence type="ECO:0000256" key="8">
    <source>
        <dbReference type="ARBA" id="ARBA00022857"/>
    </source>
</evidence>
<accession>A0A6J0TUJ4</accession>
<evidence type="ECO:0000256" key="5">
    <source>
        <dbReference type="ARBA" id="ARBA00022782"/>
    </source>
</evidence>
<dbReference type="PROSITE" id="PS50244">
    <property type="entry name" value="S5A_REDUCTASE"/>
    <property type="match status" value="1"/>
</dbReference>
<keyword evidence="20" id="KW-1185">Reference proteome</keyword>
<comment type="function">
    <text evidence="14">Converts testosterone into 5-alpha-dihydrotestosterone and progesterone or corticosterone into their corresponding 5-alpha-3-oxosteroids. It plays a central role in sexual differentiation and androgen physiology.</text>
</comment>
<reference evidence="21" key="1">
    <citation type="submission" date="2025-08" db="UniProtKB">
        <authorList>
            <consortium name="RefSeq"/>
        </authorList>
    </citation>
    <scope>IDENTIFICATION</scope>
</reference>
<evidence type="ECO:0000259" key="19">
    <source>
        <dbReference type="Pfam" id="PF02544"/>
    </source>
</evidence>
<evidence type="ECO:0000256" key="11">
    <source>
        <dbReference type="ARBA" id="ARBA00023002"/>
    </source>
</evidence>
<evidence type="ECO:0000256" key="2">
    <source>
        <dbReference type="ARBA" id="ARBA00004477"/>
    </source>
</evidence>
<keyword evidence="8" id="KW-0521">NADP</keyword>
<dbReference type="GO" id="GO:0047751">
    <property type="term" value="F:3-oxo-5-alpha-steroid 4-dehydrogenase (NADP+) activity"/>
    <property type="evidence" value="ECO:0007669"/>
    <property type="project" value="UniProtKB-EC"/>
</dbReference>
<comment type="catalytic activity">
    <reaction evidence="17">
        <text>17beta-hydroxy-5alpha-androstan-3-one + NADP(+) = testosterone + NADPH + H(+)</text>
        <dbReference type="Rhea" id="RHEA:50820"/>
        <dbReference type="ChEBI" id="CHEBI:15378"/>
        <dbReference type="ChEBI" id="CHEBI:16330"/>
        <dbReference type="ChEBI" id="CHEBI:17347"/>
        <dbReference type="ChEBI" id="CHEBI:57783"/>
        <dbReference type="ChEBI" id="CHEBI:58349"/>
        <dbReference type="EC" id="1.3.1.22"/>
    </reaction>
    <physiologicalReaction direction="right-to-left" evidence="17">
        <dbReference type="Rhea" id="RHEA:50822"/>
    </physiologicalReaction>
</comment>
<dbReference type="EC" id="1.3.1.22" evidence="18"/>
<dbReference type="InterPro" id="IPR039357">
    <property type="entry name" value="SRD5A/TECR"/>
</dbReference>
<dbReference type="GO" id="GO:0007548">
    <property type="term" value="P:sex differentiation"/>
    <property type="evidence" value="ECO:0007669"/>
    <property type="project" value="UniProtKB-KW"/>
</dbReference>
<evidence type="ECO:0000313" key="21">
    <source>
        <dbReference type="RefSeq" id="XP_020651253.2"/>
    </source>
</evidence>
<dbReference type="Gene3D" id="1.20.120.1630">
    <property type="match status" value="1"/>
</dbReference>
<evidence type="ECO:0000256" key="4">
    <source>
        <dbReference type="ARBA" id="ARBA00022692"/>
    </source>
</evidence>
<dbReference type="RefSeq" id="XP_020651253.2">
    <property type="nucleotide sequence ID" value="XM_020795594.2"/>
</dbReference>
<evidence type="ECO:0000256" key="14">
    <source>
        <dbReference type="ARBA" id="ARBA00037789"/>
    </source>
</evidence>
<gene>
    <name evidence="21" type="primary">SRD5A1</name>
</gene>
<keyword evidence="11" id="KW-0560">Oxidoreductase</keyword>
<dbReference type="GO" id="GO:0030154">
    <property type="term" value="P:cell differentiation"/>
    <property type="evidence" value="ECO:0007669"/>
    <property type="project" value="UniProtKB-KW"/>
</dbReference>
<evidence type="ECO:0000256" key="6">
    <source>
        <dbReference type="ARBA" id="ARBA00022824"/>
    </source>
</evidence>
<keyword evidence="10 18" id="KW-1133">Transmembrane helix</keyword>
<feature type="transmembrane region" description="Helical" evidence="18">
    <location>
        <begin position="220"/>
        <end position="243"/>
    </location>
</feature>
<keyword evidence="12" id="KW-0443">Lipid metabolism</keyword>
<feature type="transmembrane region" description="Helical" evidence="18">
    <location>
        <begin position="26"/>
        <end position="48"/>
    </location>
</feature>
<dbReference type="GO" id="GO:0005789">
    <property type="term" value="C:endoplasmic reticulum membrane"/>
    <property type="evidence" value="ECO:0007669"/>
    <property type="project" value="UniProtKB-SubCell"/>
</dbReference>
<dbReference type="PANTHER" id="PTHR10556:SF57">
    <property type="entry name" value="3-OXO-5-ALPHA-STEROID 4-DEHYDROGENASE 1"/>
    <property type="match status" value="1"/>
</dbReference>
<evidence type="ECO:0000256" key="1">
    <source>
        <dbReference type="ARBA" id="ARBA00004154"/>
    </source>
</evidence>
<evidence type="ECO:0000256" key="17">
    <source>
        <dbReference type="ARBA" id="ARBA00049397"/>
    </source>
</evidence>
<evidence type="ECO:0000256" key="3">
    <source>
        <dbReference type="ARBA" id="ARBA00007742"/>
    </source>
</evidence>
<evidence type="ECO:0000256" key="12">
    <source>
        <dbReference type="ARBA" id="ARBA00023098"/>
    </source>
</evidence>
<keyword evidence="6" id="KW-0256">Endoplasmic reticulum</keyword>
<feature type="transmembrane region" description="Helical" evidence="18">
    <location>
        <begin position="126"/>
        <end position="144"/>
    </location>
</feature>
<dbReference type="PIRSF" id="PIRSF015596">
    <property type="entry name" value="5_alpha-SR2"/>
    <property type="match status" value="1"/>
</dbReference>
<comment type="catalytic activity">
    <reaction evidence="15">
        <text>5alpha-pregnane-3,20-dione + NADP(+) = progesterone + NADPH + H(+)</text>
        <dbReference type="Rhea" id="RHEA:21952"/>
        <dbReference type="ChEBI" id="CHEBI:15378"/>
        <dbReference type="ChEBI" id="CHEBI:17026"/>
        <dbReference type="ChEBI" id="CHEBI:28952"/>
        <dbReference type="ChEBI" id="CHEBI:57783"/>
        <dbReference type="ChEBI" id="CHEBI:58349"/>
        <dbReference type="EC" id="1.3.1.22"/>
    </reaction>
    <physiologicalReaction direction="right-to-left" evidence="15">
        <dbReference type="Rhea" id="RHEA:21954"/>
    </physiologicalReaction>
</comment>
<comment type="catalytic activity">
    <reaction evidence="18">
        <text>a 3-oxo-5alpha-steroid + NADP(+) = a 3-oxo-Delta(4)-steroid + NADPH + H(+)</text>
        <dbReference type="Rhea" id="RHEA:54384"/>
        <dbReference type="ChEBI" id="CHEBI:13601"/>
        <dbReference type="ChEBI" id="CHEBI:15378"/>
        <dbReference type="ChEBI" id="CHEBI:47909"/>
        <dbReference type="ChEBI" id="CHEBI:57783"/>
        <dbReference type="ChEBI" id="CHEBI:58349"/>
        <dbReference type="EC" id="1.3.1.22"/>
    </reaction>
</comment>
<feature type="transmembrane region" description="Helical" evidence="18">
    <location>
        <begin position="100"/>
        <end position="120"/>
    </location>
</feature>
<name>A0A6J0TUJ4_9SAUR</name>
<keyword evidence="9" id="KW-0726">Sexual differentiation</keyword>
<dbReference type="GeneID" id="110080024"/>
<dbReference type="GO" id="GO:0006702">
    <property type="term" value="P:androgen biosynthetic process"/>
    <property type="evidence" value="ECO:0007669"/>
    <property type="project" value="UniProtKB-ARBA"/>
</dbReference>
<feature type="domain" description="3-oxo-5-alpha-steroid 4-dehydrogenase C-terminal" evidence="19">
    <location>
        <begin position="125"/>
        <end position="273"/>
    </location>
</feature>
<proteinExistence type="inferred from homology"/>
<evidence type="ECO:0000256" key="13">
    <source>
        <dbReference type="ARBA" id="ARBA00023136"/>
    </source>
</evidence>
<dbReference type="InParanoid" id="A0A6J0TUJ4"/>
<evidence type="ECO:0000256" key="18">
    <source>
        <dbReference type="PIRNR" id="PIRNR015596"/>
    </source>
</evidence>
<evidence type="ECO:0000256" key="7">
    <source>
        <dbReference type="ARBA" id="ARBA00022848"/>
    </source>
</evidence>
<dbReference type="AlphaFoldDB" id="A0A6J0TUJ4"/>
<dbReference type="InterPro" id="IPR001104">
    <property type="entry name" value="3-oxo-5_a-steroid_4-DH_C"/>
</dbReference>
<keyword evidence="4 18" id="KW-0812">Transmembrane</keyword>
<dbReference type="Proteomes" id="UP001652642">
    <property type="component" value="Chromosome 4"/>
</dbReference>
<dbReference type="KEGG" id="pvt:110080024"/>
<evidence type="ECO:0000256" key="15">
    <source>
        <dbReference type="ARBA" id="ARBA00048292"/>
    </source>
</evidence>